<dbReference type="InterPro" id="IPR036291">
    <property type="entry name" value="NAD(P)-bd_dom_sf"/>
</dbReference>
<dbReference type="EMBL" id="JBGBPQ010000026">
    <property type="protein sequence ID" value="KAL1498845.1"/>
    <property type="molecule type" value="Genomic_DNA"/>
</dbReference>
<dbReference type="InterPro" id="IPR036188">
    <property type="entry name" value="FAD/NAD-bd_sf"/>
</dbReference>
<name>A0AB34IHP3_PRYPA</name>
<protein>
    <recommendedName>
        <fullName evidence="3">L-ornithine N(5)-monooxygenase</fullName>
    </recommendedName>
</protein>
<accession>A0AB34IHP3</accession>
<proteinExistence type="predicted"/>
<comment type="caution">
    <text evidence="1">The sequence shown here is derived from an EMBL/GenBank/DDBJ whole genome shotgun (WGS) entry which is preliminary data.</text>
</comment>
<dbReference type="Gene3D" id="3.50.50.60">
    <property type="entry name" value="FAD/NAD(P)-binding domain"/>
    <property type="match status" value="1"/>
</dbReference>
<evidence type="ECO:0008006" key="3">
    <source>
        <dbReference type="Google" id="ProtNLM"/>
    </source>
</evidence>
<organism evidence="1 2">
    <name type="scientific">Prymnesium parvum</name>
    <name type="common">Toxic golden alga</name>
    <dbReference type="NCBI Taxonomy" id="97485"/>
    <lineage>
        <taxon>Eukaryota</taxon>
        <taxon>Haptista</taxon>
        <taxon>Haptophyta</taxon>
        <taxon>Prymnesiophyceae</taxon>
        <taxon>Prymnesiales</taxon>
        <taxon>Prymnesiaceae</taxon>
        <taxon>Prymnesium</taxon>
    </lineage>
</organism>
<gene>
    <name evidence="1" type="ORF">AB1Y20_013371</name>
</gene>
<dbReference type="SUPFAM" id="SSF51905">
    <property type="entry name" value="FAD/NAD(P)-binding domain"/>
    <property type="match status" value="1"/>
</dbReference>
<dbReference type="Proteomes" id="UP001515480">
    <property type="component" value="Unassembled WGS sequence"/>
</dbReference>
<dbReference type="SUPFAM" id="SSF51735">
    <property type="entry name" value="NAD(P)-binding Rossmann-fold domains"/>
    <property type="match status" value="1"/>
</dbReference>
<dbReference type="PANTHER" id="PTHR38663:SF1">
    <property type="entry name" value="L-ORNITHINE N(5)-MONOOXYGENASE"/>
    <property type="match status" value="1"/>
</dbReference>
<dbReference type="AlphaFoldDB" id="A0AB34IHP3"/>
<sequence>MASMEEFDLVVVGAGPHALSLLGRLVEDSPDLLTERRRASVAARAGSRGPPPAALRRGFASAASASAALRRVLVIDAHGAWLAQWSRDFAALRIRYTRSHADLHPCACAFASLRSWAQLKRRTAELLPLHAPREHGFGGPFTAPSTRLFEDFCAALVARYGLAPLLRAALVTQIHCRPAAPSAGGPSGFELRLADGSAVGARRVVLAIGPGPAFEGMRKTLPWWAETLQAELHEAGVASRLRHSQQLVEWLSGGGAAELRGSRVLLIGGGQTCAHLALLACGAGCERVVVAARRRLMVKPFDVNLELVGDRRGELLDKFAKIKTAHERLAFISGMRGGGSMSPEVHSELMRNCVLEGEEKEEKEEVQKQEVDGVGEAKGNGAAAGRLLEEVEVHEAHWATSAEGGEFDAYVGCPLRGRGEVAVRFDDGRAAYFDHVWLATGGALDLRLVPLLASLLEQRPIPTAGGLPQLQPDLAWDSECPLYVMGAFAQLVLGPDALNLAGARSGGVLVAKALRPHVRVDGAP</sequence>
<evidence type="ECO:0000313" key="2">
    <source>
        <dbReference type="Proteomes" id="UP001515480"/>
    </source>
</evidence>
<keyword evidence="2" id="KW-1185">Reference proteome</keyword>
<reference evidence="1 2" key="1">
    <citation type="journal article" date="2024" name="Science">
        <title>Giant polyketide synthase enzymes in the biosynthesis of giant marine polyether toxins.</title>
        <authorList>
            <person name="Fallon T.R."/>
            <person name="Shende V.V."/>
            <person name="Wierzbicki I.H."/>
            <person name="Pendleton A.L."/>
            <person name="Watervoot N.F."/>
            <person name="Auber R.P."/>
            <person name="Gonzalez D.J."/>
            <person name="Wisecaver J.H."/>
            <person name="Moore B.S."/>
        </authorList>
    </citation>
    <scope>NUCLEOTIDE SEQUENCE [LARGE SCALE GENOMIC DNA]</scope>
    <source>
        <strain evidence="1 2">12B1</strain>
    </source>
</reference>
<dbReference type="PANTHER" id="PTHR38663">
    <property type="match status" value="1"/>
</dbReference>
<evidence type="ECO:0000313" key="1">
    <source>
        <dbReference type="EMBL" id="KAL1498845.1"/>
    </source>
</evidence>